<evidence type="ECO:0000313" key="2">
    <source>
        <dbReference type="Proteomes" id="UP001556040"/>
    </source>
</evidence>
<proteinExistence type="predicted"/>
<sequence>MLPLRYMLMTVNEQELPFSYVINNDMIGEREVQEGVLDTTTPMGKLMVTMLGG</sequence>
<dbReference type="Proteomes" id="UP001556040">
    <property type="component" value="Unassembled WGS sequence"/>
</dbReference>
<keyword evidence="2" id="KW-1185">Reference proteome</keyword>
<evidence type="ECO:0000313" key="1">
    <source>
        <dbReference type="EMBL" id="MEW9502580.1"/>
    </source>
</evidence>
<name>A0ABV3Q5F7_9BACL</name>
<dbReference type="RefSeq" id="WP_367780072.1">
    <property type="nucleotide sequence ID" value="NZ_JBFMIA010000012.1"/>
</dbReference>
<reference evidence="1 2" key="1">
    <citation type="journal article" date="1979" name="Int. J. Syst. Evol. Microbiol.">
        <title>Bacillus globisporus subsp. marinus subsp. nov.</title>
        <authorList>
            <person name="Liu H."/>
        </authorList>
    </citation>
    <scope>NUCLEOTIDE SEQUENCE [LARGE SCALE GENOMIC DNA]</scope>
    <source>
        <strain evidence="1 2">DSM 1297</strain>
    </source>
</reference>
<protein>
    <submittedName>
        <fullName evidence="1">Uncharacterized protein</fullName>
    </submittedName>
</protein>
<gene>
    <name evidence="1" type="ORF">AB1471_12350</name>
</gene>
<comment type="caution">
    <text evidence="1">The sequence shown here is derived from an EMBL/GenBank/DDBJ whole genome shotgun (WGS) entry which is preliminary data.</text>
</comment>
<dbReference type="EMBL" id="JBFMIA010000012">
    <property type="protein sequence ID" value="MEW9502580.1"/>
    <property type="molecule type" value="Genomic_DNA"/>
</dbReference>
<organism evidence="1 2">
    <name type="scientific">Jeotgalibacillus marinus</name>
    <dbReference type="NCBI Taxonomy" id="86667"/>
    <lineage>
        <taxon>Bacteria</taxon>
        <taxon>Bacillati</taxon>
        <taxon>Bacillota</taxon>
        <taxon>Bacilli</taxon>
        <taxon>Bacillales</taxon>
        <taxon>Caryophanaceae</taxon>
        <taxon>Jeotgalibacillus</taxon>
    </lineage>
</organism>
<accession>A0ABV3Q5F7</accession>